<dbReference type="GO" id="GO:0009636">
    <property type="term" value="P:response to toxic substance"/>
    <property type="evidence" value="ECO:0007669"/>
    <property type="project" value="TreeGrafter"/>
</dbReference>
<evidence type="ECO:0000259" key="3">
    <source>
        <dbReference type="Pfam" id="PF19124"/>
    </source>
</evidence>
<dbReference type="PATRIC" id="fig|398512.5.peg.3779"/>
<evidence type="ECO:0008006" key="6">
    <source>
        <dbReference type="Google" id="ProtNLM"/>
    </source>
</evidence>
<reference evidence="5" key="1">
    <citation type="submission" date="2015-07" db="EMBL/GenBank/DDBJ databases">
        <title>Near-Complete Genome Sequence of the Cellulolytic Bacterium Bacteroides (Pseudobacteroides) cellulosolvens ATCC 35603.</title>
        <authorList>
            <person name="Dassa B."/>
            <person name="Utturkar S.M."/>
            <person name="Klingeman D.M."/>
            <person name="Hurt R.A."/>
            <person name="Keller M."/>
            <person name="Xu J."/>
            <person name="Reddy Y.H.K."/>
            <person name="Borovok I."/>
            <person name="Grinberg I.R."/>
            <person name="Lamed R."/>
            <person name="Zhivin O."/>
            <person name="Bayer E.A."/>
            <person name="Brown S.D."/>
        </authorList>
    </citation>
    <scope>NUCLEOTIDE SEQUENCE [LARGE SCALE GENOMIC DNA]</scope>
    <source>
        <strain evidence="5">DSM 2933</strain>
    </source>
</reference>
<protein>
    <recommendedName>
        <fullName evidence="6">DUF1648 domain-containing protein</fullName>
    </recommendedName>
</protein>
<dbReference type="InterPro" id="IPR012867">
    <property type="entry name" value="DUF1648"/>
</dbReference>
<feature type="transmembrane region" description="Helical" evidence="1">
    <location>
        <begin position="355"/>
        <end position="375"/>
    </location>
</feature>
<dbReference type="OrthoDB" id="9808690at2"/>
<dbReference type="Proteomes" id="UP000036923">
    <property type="component" value="Unassembled WGS sequence"/>
</dbReference>
<dbReference type="RefSeq" id="WP_036938537.1">
    <property type="nucleotide sequence ID" value="NZ_JQKC01000007.1"/>
</dbReference>
<keyword evidence="1" id="KW-1133">Transmembrane helix</keyword>
<dbReference type="PIRSF" id="PIRSF032908">
    <property type="entry name" value="UCP032908"/>
    <property type="match status" value="1"/>
</dbReference>
<proteinExistence type="predicted"/>
<dbReference type="Pfam" id="PF07853">
    <property type="entry name" value="DUF1648"/>
    <property type="match status" value="1"/>
</dbReference>
<dbReference type="PANTHER" id="PTHR37810">
    <property type="entry name" value="IMMUNITY PROTEIN SDPI"/>
    <property type="match status" value="1"/>
</dbReference>
<dbReference type="InterPro" id="IPR014574">
    <property type="entry name" value="UCP032908"/>
</dbReference>
<feature type="transmembrane region" description="Helical" evidence="1">
    <location>
        <begin position="266"/>
        <end position="288"/>
    </location>
</feature>
<gene>
    <name evidence="4" type="ORF">Bccel_3605</name>
</gene>
<dbReference type="Pfam" id="PF19124">
    <property type="entry name" value="DUF5808"/>
    <property type="match status" value="1"/>
</dbReference>
<name>A0A0L6JR66_9FIRM</name>
<feature type="transmembrane region" description="Helical" evidence="1">
    <location>
        <begin position="141"/>
        <end position="161"/>
    </location>
</feature>
<feature type="transmembrane region" description="Helical" evidence="1">
    <location>
        <begin position="234"/>
        <end position="254"/>
    </location>
</feature>
<feature type="transmembrane region" description="Helical" evidence="1">
    <location>
        <begin position="6"/>
        <end position="23"/>
    </location>
</feature>
<evidence type="ECO:0000259" key="2">
    <source>
        <dbReference type="Pfam" id="PF07853"/>
    </source>
</evidence>
<dbReference type="EMBL" id="LGTC01000001">
    <property type="protein sequence ID" value="KNY28331.1"/>
    <property type="molecule type" value="Genomic_DNA"/>
</dbReference>
<feature type="domain" description="DUF1648" evidence="2">
    <location>
        <begin position="148"/>
        <end position="195"/>
    </location>
</feature>
<feature type="transmembrane region" description="Helical" evidence="1">
    <location>
        <begin position="59"/>
        <end position="77"/>
    </location>
</feature>
<keyword evidence="1" id="KW-0812">Transmembrane</keyword>
<dbReference type="PANTHER" id="PTHR37810:SF9">
    <property type="entry name" value="MEMBRANE PROTEIN"/>
    <property type="match status" value="1"/>
</dbReference>
<accession>A0A0L6JR66</accession>
<organism evidence="4 5">
    <name type="scientific">Pseudobacteroides cellulosolvens ATCC 35603 = DSM 2933</name>
    <dbReference type="NCBI Taxonomy" id="398512"/>
    <lineage>
        <taxon>Bacteria</taxon>
        <taxon>Bacillati</taxon>
        <taxon>Bacillota</taxon>
        <taxon>Clostridia</taxon>
        <taxon>Eubacteriales</taxon>
        <taxon>Oscillospiraceae</taxon>
        <taxon>Pseudobacteroides</taxon>
    </lineage>
</organism>
<evidence type="ECO:0000256" key="1">
    <source>
        <dbReference type="SAM" id="Phobius"/>
    </source>
</evidence>
<sequence length="377" mass="42461">MKTLVVLLLYLTCYIPTLILLAINPYITRKAVCFGVCIPEDAHSNPEIIGIKKSYLNKTLLTGGLLSIASLLPAVIIQSETTYSFLPASILLMVAIMYIFYFKSYNQVKTIKSKMNWVDESSQVVIVDTSFRNKKFIASPLWFLLYALVIIITIISTYVLYDKIPDRIPTGWDFNGEVRGWMPKSYKTLLWAPMVQAFIMIIMVFSYWMIGKAKQIIDPADPGKSAHQNRRFRYMWSIYIITTGFVLTAMIGSLQLSMFGLVKNKLVISGLPLVVVFGIVTGAIILSLTTGQGGSRLFTNKDGSGSTVGNKISRRDDDKYWKLGLFYYNPDDPSIVVEKRFGIGWTNNWARPISWILTIGLLALITGFMTLSNILTK</sequence>
<dbReference type="eggNOG" id="COG4194">
    <property type="taxonomic scope" value="Bacteria"/>
</dbReference>
<feature type="transmembrane region" description="Helical" evidence="1">
    <location>
        <begin position="189"/>
        <end position="210"/>
    </location>
</feature>
<keyword evidence="5" id="KW-1185">Reference proteome</keyword>
<evidence type="ECO:0000313" key="4">
    <source>
        <dbReference type="EMBL" id="KNY28331.1"/>
    </source>
</evidence>
<dbReference type="InterPro" id="IPR043831">
    <property type="entry name" value="DUF5808"/>
</dbReference>
<evidence type="ECO:0000313" key="5">
    <source>
        <dbReference type="Proteomes" id="UP000036923"/>
    </source>
</evidence>
<feature type="transmembrane region" description="Helical" evidence="1">
    <location>
        <begin position="83"/>
        <end position="102"/>
    </location>
</feature>
<keyword evidence="1" id="KW-0472">Membrane</keyword>
<dbReference type="AlphaFoldDB" id="A0A0L6JR66"/>
<comment type="caution">
    <text evidence="4">The sequence shown here is derived from an EMBL/GenBank/DDBJ whole genome shotgun (WGS) entry which is preliminary data.</text>
</comment>
<dbReference type="STRING" id="398512.Bccel_3605"/>
<feature type="domain" description="DUF5808" evidence="3">
    <location>
        <begin position="330"/>
        <end position="355"/>
    </location>
</feature>